<organism evidence="10 11">
    <name type="scientific">Armillaria tabescens</name>
    <name type="common">Ringless honey mushroom</name>
    <name type="synonym">Agaricus tabescens</name>
    <dbReference type="NCBI Taxonomy" id="1929756"/>
    <lineage>
        <taxon>Eukaryota</taxon>
        <taxon>Fungi</taxon>
        <taxon>Dikarya</taxon>
        <taxon>Basidiomycota</taxon>
        <taxon>Agaricomycotina</taxon>
        <taxon>Agaricomycetes</taxon>
        <taxon>Agaricomycetidae</taxon>
        <taxon>Agaricales</taxon>
        <taxon>Marasmiineae</taxon>
        <taxon>Physalacriaceae</taxon>
        <taxon>Desarmillaria</taxon>
    </lineage>
</organism>
<gene>
    <name evidence="10" type="ORF">EV420DRAFT_1757038</name>
</gene>
<dbReference type="SUPFAM" id="SSF57701">
    <property type="entry name" value="Zn2/Cys6 DNA-binding domain"/>
    <property type="match status" value="1"/>
</dbReference>
<dbReference type="Pfam" id="PF04082">
    <property type="entry name" value="Fungal_trans"/>
    <property type="match status" value="1"/>
</dbReference>
<evidence type="ECO:0000313" key="10">
    <source>
        <dbReference type="EMBL" id="KAK0469230.1"/>
    </source>
</evidence>
<keyword evidence="11" id="KW-1185">Reference proteome</keyword>
<proteinExistence type="predicted"/>
<accession>A0AA39U883</accession>
<keyword evidence="3" id="KW-0862">Zinc</keyword>
<evidence type="ECO:0000256" key="7">
    <source>
        <dbReference type="ARBA" id="ARBA00023242"/>
    </source>
</evidence>
<comment type="subcellular location">
    <subcellularLocation>
        <location evidence="1">Nucleus</location>
    </subcellularLocation>
</comment>
<keyword evidence="4" id="KW-0805">Transcription regulation</keyword>
<keyword evidence="2" id="KW-0479">Metal-binding</keyword>
<dbReference type="SMART" id="SM00066">
    <property type="entry name" value="GAL4"/>
    <property type="match status" value="1"/>
</dbReference>
<evidence type="ECO:0000256" key="6">
    <source>
        <dbReference type="ARBA" id="ARBA00023163"/>
    </source>
</evidence>
<dbReference type="PROSITE" id="PS50048">
    <property type="entry name" value="ZN2_CY6_FUNGAL_2"/>
    <property type="match status" value="1"/>
</dbReference>
<dbReference type="Pfam" id="PF00172">
    <property type="entry name" value="Zn_clus"/>
    <property type="match status" value="1"/>
</dbReference>
<dbReference type="Proteomes" id="UP001175211">
    <property type="component" value="Unassembled WGS sequence"/>
</dbReference>
<dbReference type="GO" id="GO:0000981">
    <property type="term" value="F:DNA-binding transcription factor activity, RNA polymerase II-specific"/>
    <property type="evidence" value="ECO:0007669"/>
    <property type="project" value="InterPro"/>
</dbReference>
<protein>
    <submittedName>
        <fullName evidence="10">Fungal-specific transcription factor domain-containing protein</fullName>
    </submittedName>
</protein>
<evidence type="ECO:0000259" key="9">
    <source>
        <dbReference type="PROSITE" id="PS50048"/>
    </source>
</evidence>
<dbReference type="PANTHER" id="PTHR31313:SF81">
    <property type="entry name" value="TY1 ENHANCER ACTIVATOR"/>
    <property type="match status" value="1"/>
</dbReference>
<dbReference type="InterPro" id="IPR051615">
    <property type="entry name" value="Transcr_Regulatory_Elem"/>
</dbReference>
<dbReference type="GeneID" id="85364051"/>
<evidence type="ECO:0000256" key="4">
    <source>
        <dbReference type="ARBA" id="ARBA00023015"/>
    </source>
</evidence>
<dbReference type="GO" id="GO:0008270">
    <property type="term" value="F:zinc ion binding"/>
    <property type="evidence" value="ECO:0007669"/>
    <property type="project" value="InterPro"/>
</dbReference>
<dbReference type="PANTHER" id="PTHR31313">
    <property type="entry name" value="TY1 ENHANCER ACTIVATOR"/>
    <property type="match status" value="1"/>
</dbReference>
<evidence type="ECO:0000256" key="5">
    <source>
        <dbReference type="ARBA" id="ARBA00023125"/>
    </source>
</evidence>
<evidence type="ECO:0000313" key="11">
    <source>
        <dbReference type="Proteomes" id="UP001175211"/>
    </source>
</evidence>
<evidence type="ECO:0000256" key="3">
    <source>
        <dbReference type="ARBA" id="ARBA00022833"/>
    </source>
</evidence>
<dbReference type="Gene3D" id="4.10.240.10">
    <property type="entry name" value="Zn(2)-C6 fungal-type DNA-binding domain"/>
    <property type="match status" value="1"/>
</dbReference>
<name>A0AA39U883_ARMTA</name>
<comment type="caution">
    <text evidence="10">The sequence shown here is derived from an EMBL/GenBank/DDBJ whole genome shotgun (WGS) entry which is preliminary data.</text>
</comment>
<keyword evidence="8" id="KW-0175">Coiled coil</keyword>
<feature type="domain" description="Zn(2)-C6 fungal-type" evidence="9">
    <location>
        <begin position="88"/>
        <end position="120"/>
    </location>
</feature>
<dbReference type="PROSITE" id="PS00463">
    <property type="entry name" value="ZN2_CY6_FUNGAL_1"/>
    <property type="match status" value="1"/>
</dbReference>
<keyword evidence="7" id="KW-0539">Nucleus</keyword>
<dbReference type="GO" id="GO:0005634">
    <property type="term" value="C:nucleus"/>
    <property type="evidence" value="ECO:0007669"/>
    <property type="project" value="UniProtKB-SubCell"/>
</dbReference>
<dbReference type="InterPro" id="IPR036864">
    <property type="entry name" value="Zn2-C6_fun-type_DNA-bd_sf"/>
</dbReference>
<sequence length="769" mass="86420">MSFSLDFIKAPLLKRVGAYAYSIPRHCREFCGDTHRLSGRSDNPLSPAYAPFPSAHPTNFSSIVVDAMKAVAARHATSRVRAPYAAQACDVCRRKKTRCNGIRPVCGSCEASKRHNECSWTGESVRHPRTEAHFEALRKRIDALEAYCETLESMIDKCNKDHGGLSSGDRPTYLELRPSPEYQEVEIDESSNSSQELVAATENLKLEDRDLVIYGNVAPFRFAPVPSQRTSRFPEIIADPNAHYVLWLDGVSSSHINSSFDWSRHLPANLPLTRHEHDKILDLLFSFFTSWCLRVVPTLFLRDMYRAIASSGTVKTPHYSPMLHNALIALAAAFSDDPRINSFKTREQYAMKAKSYLEDECERPNICVVQALSLLGSFHSSNGDQNLGYLYFGMSTRVGQILGLEVDCSKLVTAGKISHDDMLDRNWAHWTAFSLDVCWSLYVGRDCSVPIPAHMEDIPVPFVDSAFDQMTWHHPGANIPPQPSFLSKTFAATCELCVVARRIMEVVNHLGTRQDVANLELISKMDLQLNSWKSQLCPEVDITPSNRNLSTPHRLMMHLLYWLMFILLHRPFFNRKGRPVYSSEREIDHKKLCKRAAENILAILQTWRSLYTLRYVPVTLFQAVFSAGTVFLLLGGNSLVKVELCIQYLNEIGKSWKCATNIGTILQQLLEDQEGGKGKGKAAAEAVDEEAPRSSLLLKQYTPPLGPPPNYLPPLTPPLNAFPNMDFLLPVPLTGGEFDSNFWQQQLNDPAVMSEIAMFLDENHSGVVL</sequence>
<dbReference type="InterPro" id="IPR007219">
    <property type="entry name" value="XnlR_reg_dom"/>
</dbReference>
<dbReference type="CDD" id="cd12148">
    <property type="entry name" value="fungal_TF_MHR"/>
    <property type="match status" value="1"/>
</dbReference>
<feature type="coiled-coil region" evidence="8">
    <location>
        <begin position="134"/>
        <end position="161"/>
    </location>
</feature>
<keyword evidence="6" id="KW-0804">Transcription</keyword>
<dbReference type="CDD" id="cd00067">
    <property type="entry name" value="GAL4"/>
    <property type="match status" value="1"/>
</dbReference>
<evidence type="ECO:0000256" key="8">
    <source>
        <dbReference type="SAM" id="Coils"/>
    </source>
</evidence>
<dbReference type="GO" id="GO:0003677">
    <property type="term" value="F:DNA binding"/>
    <property type="evidence" value="ECO:0007669"/>
    <property type="project" value="UniProtKB-KW"/>
</dbReference>
<dbReference type="AlphaFoldDB" id="A0AA39U883"/>
<dbReference type="GO" id="GO:0006351">
    <property type="term" value="P:DNA-templated transcription"/>
    <property type="evidence" value="ECO:0007669"/>
    <property type="project" value="InterPro"/>
</dbReference>
<evidence type="ECO:0000256" key="2">
    <source>
        <dbReference type="ARBA" id="ARBA00022723"/>
    </source>
</evidence>
<dbReference type="InterPro" id="IPR001138">
    <property type="entry name" value="Zn2Cys6_DnaBD"/>
</dbReference>
<reference evidence="10" key="1">
    <citation type="submission" date="2023-06" db="EMBL/GenBank/DDBJ databases">
        <authorList>
            <consortium name="Lawrence Berkeley National Laboratory"/>
            <person name="Ahrendt S."/>
            <person name="Sahu N."/>
            <person name="Indic B."/>
            <person name="Wong-Bajracharya J."/>
            <person name="Merenyi Z."/>
            <person name="Ke H.-M."/>
            <person name="Monk M."/>
            <person name="Kocsube S."/>
            <person name="Drula E."/>
            <person name="Lipzen A."/>
            <person name="Balint B."/>
            <person name="Henrissat B."/>
            <person name="Andreopoulos B."/>
            <person name="Martin F.M."/>
            <person name="Harder C.B."/>
            <person name="Rigling D."/>
            <person name="Ford K.L."/>
            <person name="Foster G.D."/>
            <person name="Pangilinan J."/>
            <person name="Papanicolaou A."/>
            <person name="Barry K."/>
            <person name="LaButti K."/>
            <person name="Viragh M."/>
            <person name="Koriabine M."/>
            <person name="Yan M."/>
            <person name="Riley R."/>
            <person name="Champramary S."/>
            <person name="Plett K.L."/>
            <person name="Tsai I.J."/>
            <person name="Slot J."/>
            <person name="Sipos G."/>
            <person name="Plett J."/>
            <person name="Nagy L.G."/>
            <person name="Grigoriev I.V."/>
        </authorList>
    </citation>
    <scope>NUCLEOTIDE SEQUENCE</scope>
    <source>
        <strain evidence="10">CCBAS 213</strain>
    </source>
</reference>
<dbReference type="EMBL" id="JAUEPS010000001">
    <property type="protein sequence ID" value="KAK0469230.1"/>
    <property type="molecule type" value="Genomic_DNA"/>
</dbReference>
<dbReference type="RefSeq" id="XP_060339023.1">
    <property type="nucleotide sequence ID" value="XM_060480503.1"/>
</dbReference>
<dbReference type="SMART" id="SM00906">
    <property type="entry name" value="Fungal_trans"/>
    <property type="match status" value="1"/>
</dbReference>
<evidence type="ECO:0000256" key="1">
    <source>
        <dbReference type="ARBA" id="ARBA00004123"/>
    </source>
</evidence>
<keyword evidence="5" id="KW-0238">DNA-binding</keyword>